<dbReference type="SUPFAM" id="SSF47384">
    <property type="entry name" value="Homodimeric domain of signal transducing histidine kinase"/>
    <property type="match status" value="1"/>
</dbReference>
<evidence type="ECO:0000256" key="3">
    <source>
        <dbReference type="ARBA" id="ARBA00022553"/>
    </source>
</evidence>
<dbReference type="SMART" id="SM00086">
    <property type="entry name" value="PAC"/>
    <property type="match status" value="1"/>
</dbReference>
<keyword evidence="4" id="KW-0808">Transferase</keyword>
<dbReference type="Pfam" id="PF00072">
    <property type="entry name" value="Response_reg"/>
    <property type="match status" value="1"/>
</dbReference>
<dbReference type="Gene3D" id="3.30.450.20">
    <property type="entry name" value="PAS domain"/>
    <property type="match status" value="1"/>
</dbReference>
<feature type="domain" description="PAC" evidence="10">
    <location>
        <begin position="248"/>
        <end position="300"/>
    </location>
</feature>
<dbReference type="PROSITE" id="PS50113">
    <property type="entry name" value="PAC"/>
    <property type="match status" value="1"/>
</dbReference>
<dbReference type="CDD" id="cd00082">
    <property type="entry name" value="HisKA"/>
    <property type="match status" value="1"/>
</dbReference>
<protein>
    <recommendedName>
        <fullName evidence="2">histidine kinase</fullName>
        <ecNumber evidence="2">2.7.13.3</ecNumber>
    </recommendedName>
</protein>
<dbReference type="PANTHER" id="PTHR43065:SF42">
    <property type="entry name" value="TWO-COMPONENT SENSOR PPRA"/>
    <property type="match status" value="1"/>
</dbReference>
<dbReference type="EC" id="2.7.13.3" evidence="2"/>
<evidence type="ECO:0000259" key="7">
    <source>
        <dbReference type="PROSITE" id="PS50109"/>
    </source>
</evidence>
<dbReference type="PROSITE" id="PS50110">
    <property type="entry name" value="RESPONSE_REGULATORY"/>
    <property type="match status" value="1"/>
</dbReference>
<dbReference type="CDD" id="cd00156">
    <property type="entry name" value="REC"/>
    <property type="match status" value="1"/>
</dbReference>
<dbReference type="NCBIfam" id="TIGR00229">
    <property type="entry name" value="sensory_box"/>
    <property type="match status" value="1"/>
</dbReference>
<dbReference type="PRINTS" id="PR00344">
    <property type="entry name" value="BCTRLSENSOR"/>
</dbReference>
<dbReference type="Gene3D" id="3.40.50.2300">
    <property type="match status" value="1"/>
</dbReference>
<dbReference type="InterPro" id="IPR036890">
    <property type="entry name" value="HATPase_C_sf"/>
</dbReference>
<evidence type="ECO:0000256" key="4">
    <source>
        <dbReference type="ARBA" id="ARBA00022679"/>
    </source>
</evidence>
<evidence type="ECO:0000259" key="9">
    <source>
        <dbReference type="PROSITE" id="PS50112"/>
    </source>
</evidence>
<evidence type="ECO:0000259" key="10">
    <source>
        <dbReference type="PROSITE" id="PS50113"/>
    </source>
</evidence>
<name>A0ABN6F1N1_9BACT</name>
<comment type="catalytic activity">
    <reaction evidence="1">
        <text>ATP + protein L-histidine = ADP + protein N-phospho-L-histidine.</text>
        <dbReference type="EC" id="2.7.13.3"/>
    </reaction>
</comment>
<feature type="domain" description="Histidine kinase" evidence="7">
    <location>
        <begin position="313"/>
        <end position="538"/>
    </location>
</feature>
<dbReference type="SUPFAM" id="SSF52172">
    <property type="entry name" value="CheY-like"/>
    <property type="match status" value="1"/>
</dbReference>
<dbReference type="InterPro" id="IPR005467">
    <property type="entry name" value="His_kinase_dom"/>
</dbReference>
<evidence type="ECO:0000256" key="6">
    <source>
        <dbReference type="PROSITE-ProRule" id="PRU00169"/>
    </source>
</evidence>
<dbReference type="SUPFAM" id="SSF55781">
    <property type="entry name" value="GAF domain-like"/>
    <property type="match status" value="1"/>
</dbReference>
<dbReference type="InterPro" id="IPR003661">
    <property type="entry name" value="HisK_dim/P_dom"/>
</dbReference>
<organism evidence="11 12">
    <name type="scientific">Desulfoluna limicola</name>
    <dbReference type="NCBI Taxonomy" id="2810562"/>
    <lineage>
        <taxon>Bacteria</taxon>
        <taxon>Pseudomonadati</taxon>
        <taxon>Thermodesulfobacteriota</taxon>
        <taxon>Desulfobacteria</taxon>
        <taxon>Desulfobacterales</taxon>
        <taxon>Desulfolunaceae</taxon>
        <taxon>Desulfoluna</taxon>
    </lineage>
</organism>
<dbReference type="InterPro" id="IPR000700">
    <property type="entry name" value="PAS-assoc_C"/>
</dbReference>
<dbReference type="SMART" id="SM00091">
    <property type="entry name" value="PAS"/>
    <property type="match status" value="1"/>
</dbReference>
<proteinExistence type="predicted"/>
<dbReference type="Pfam" id="PF02518">
    <property type="entry name" value="HATPase_c"/>
    <property type="match status" value="1"/>
</dbReference>
<dbReference type="Proteomes" id="UP001320148">
    <property type="component" value="Chromosome"/>
</dbReference>
<evidence type="ECO:0000256" key="5">
    <source>
        <dbReference type="ARBA" id="ARBA00022777"/>
    </source>
</evidence>
<dbReference type="InterPro" id="IPR001789">
    <property type="entry name" value="Sig_transdc_resp-reg_receiver"/>
</dbReference>
<dbReference type="InterPro" id="IPR035965">
    <property type="entry name" value="PAS-like_dom_sf"/>
</dbReference>
<dbReference type="SUPFAM" id="SSF55874">
    <property type="entry name" value="ATPase domain of HSP90 chaperone/DNA topoisomerase II/histidine kinase"/>
    <property type="match status" value="1"/>
</dbReference>
<dbReference type="Gene3D" id="3.30.565.10">
    <property type="entry name" value="Histidine kinase-like ATPase, C-terminal domain"/>
    <property type="match status" value="1"/>
</dbReference>
<gene>
    <name evidence="11" type="ORF">DSLASN_07970</name>
</gene>
<dbReference type="InterPro" id="IPR000014">
    <property type="entry name" value="PAS"/>
</dbReference>
<keyword evidence="3 6" id="KW-0597">Phosphoprotein</keyword>
<evidence type="ECO:0000256" key="2">
    <source>
        <dbReference type="ARBA" id="ARBA00012438"/>
    </source>
</evidence>
<dbReference type="InterPro" id="IPR029016">
    <property type="entry name" value="GAF-like_dom_sf"/>
</dbReference>
<dbReference type="Gene3D" id="3.30.450.40">
    <property type="match status" value="1"/>
</dbReference>
<dbReference type="EMBL" id="AP024488">
    <property type="protein sequence ID" value="BCS95165.1"/>
    <property type="molecule type" value="Genomic_DNA"/>
</dbReference>
<dbReference type="PROSITE" id="PS50112">
    <property type="entry name" value="PAS"/>
    <property type="match status" value="1"/>
</dbReference>
<dbReference type="PANTHER" id="PTHR43065">
    <property type="entry name" value="SENSOR HISTIDINE KINASE"/>
    <property type="match status" value="1"/>
</dbReference>
<dbReference type="Pfam" id="PF13426">
    <property type="entry name" value="PAS_9"/>
    <property type="match status" value="1"/>
</dbReference>
<dbReference type="InterPro" id="IPR003594">
    <property type="entry name" value="HATPase_dom"/>
</dbReference>
<dbReference type="InterPro" id="IPR011006">
    <property type="entry name" value="CheY-like_superfamily"/>
</dbReference>
<dbReference type="Pfam" id="PF00512">
    <property type="entry name" value="HisKA"/>
    <property type="match status" value="1"/>
</dbReference>
<dbReference type="SMART" id="SM00448">
    <property type="entry name" value="REC"/>
    <property type="match status" value="1"/>
</dbReference>
<dbReference type="Gene3D" id="1.10.287.130">
    <property type="match status" value="1"/>
</dbReference>
<dbReference type="RefSeq" id="WP_236891440.1">
    <property type="nucleotide sequence ID" value="NZ_AP024488.1"/>
</dbReference>
<dbReference type="InterPro" id="IPR003018">
    <property type="entry name" value="GAF"/>
</dbReference>
<feature type="modified residue" description="4-aspartylphosphate" evidence="6">
    <location>
        <position position="607"/>
    </location>
</feature>
<accession>A0ABN6F1N1</accession>
<dbReference type="Pfam" id="PF01590">
    <property type="entry name" value="GAF"/>
    <property type="match status" value="1"/>
</dbReference>
<dbReference type="SMART" id="SM00388">
    <property type="entry name" value="HisKA"/>
    <property type="match status" value="1"/>
</dbReference>
<evidence type="ECO:0000313" key="11">
    <source>
        <dbReference type="EMBL" id="BCS95165.1"/>
    </source>
</evidence>
<keyword evidence="5" id="KW-0418">Kinase</keyword>
<dbReference type="InterPro" id="IPR004358">
    <property type="entry name" value="Sig_transdc_His_kin-like_C"/>
</dbReference>
<dbReference type="CDD" id="cd00130">
    <property type="entry name" value="PAS"/>
    <property type="match status" value="1"/>
</dbReference>
<reference evidence="11 12" key="1">
    <citation type="submission" date="2021-02" db="EMBL/GenBank/DDBJ databases">
        <title>Complete genome of Desulfoluna sp. strain ASN36.</title>
        <authorList>
            <person name="Takahashi A."/>
            <person name="Kojima H."/>
            <person name="Fukui M."/>
        </authorList>
    </citation>
    <scope>NUCLEOTIDE SEQUENCE [LARGE SCALE GENOMIC DNA]</scope>
    <source>
        <strain evidence="11 12">ASN36</strain>
    </source>
</reference>
<dbReference type="SMART" id="SM00065">
    <property type="entry name" value="GAF"/>
    <property type="match status" value="1"/>
</dbReference>
<keyword evidence="12" id="KW-1185">Reference proteome</keyword>
<dbReference type="InterPro" id="IPR001610">
    <property type="entry name" value="PAC"/>
</dbReference>
<sequence length="674" mass="74855">MKSFGLLDSKYPIINEVDIPKEMYANWQSITNLLARIAGVPAALIMRVHPHEIEVFACSQSEGMVYTQGERASLNTGLYCETVMDTRNALLVPDATRDPAWQENPDMDLGMISYFGMPITWPTDDIFGTICILDAKPNAYSEDIRELLTRFRDSVQFSLQVLYQGHLKGQAYEETLHTWDSALKAVANAIVITDPEGIVLWVNPAFTESSGYEAREVVGHRLERIQSGKHGDAFYKTLWETIRQGKVWKGEFLNQRKDGSLYNEAATITPVKNKRGDIVQFIAVTQDITELKKLEEQLRHAHKMDAIGQLSAGIAHDFNNMLGGILGASELLASEIPNLNEEAKEYVEIIIQSSTRAANLTRKLLAFSRKSKLTSTAVDLHAVIEETASLLSQSLDKRITISVENKAENHRVIGDDTQLQNALMNLGINASHAMPAGGELWIDTRDITLDRPFCDATSFCIEPGRYLEINIGDTGHGITPENLDKIFDPFFTTKGQGKGTGLGLAAVHSIMRDHHGAVTVSSEPGVGTQFHLYLPLTDDIPMDEGDDQHVEEGSGTILVVDDEKIIRITAKAMLEQMGYTVLLAKNGEEALEVFQKSRDDIDLVVLDMVMPVKNGRETFAGMKGLAPECRVILSSGFSRENSIEDLKSMGLSGFIRKPFRQWELSRLISDVLKQ</sequence>
<dbReference type="PROSITE" id="PS50109">
    <property type="entry name" value="HIS_KIN"/>
    <property type="match status" value="1"/>
</dbReference>
<dbReference type="SUPFAM" id="SSF55785">
    <property type="entry name" value="PYP-like sensor domain (PAS domain)"/>
    <property type="match status" value="1"/>
</dbReference>
<dbReference type="SMART" id="SM00387">
    <property type="entry name" value="HATPase_c"/>
    <property type="match status" value="1"/>
</dbReference>
<feature type="domain" description="Response regulatory" evidence="8">
    <location>
        <begin position="556"/>
        <end position="672"/>
    </location>
</feature>
<evidence type="ECO:0000256" key="1">
    <source>
        <dbReference type="ARBA" id="ARBA00000085"/>
    </source>
</evidence>
<dbReference type="InterPro" id="IPR036097">
    <property type="entry name" value="HisK_dim/P_sf"/>
</dbReference>
<evidence type="ECO:0000313" key="12">
    <source>
        <dbReference type="Proteomes" id="UP001320148"/>
    </source>
</evidence>
<evidence type="ECO:0000259" key="8">
    <source>
        <dbReference type="PROSITE" id="PS50110"/>
    </source>
</evidence>
<feature type="domain" description="PAS" evidence="9">
    <location>
        <begin position="175"/>
        <end position="219"/>
    </location>
</feature>